<proteinExistence type="predicted"/>
<dbReference type="Proteomes" id="UP001054945">
    <property type="component" value="Unassembled WGS sequence"/>
</dbReference>
<comment type="caution">
    <text evidence="1">The sequence shown here is derived from an EMBL/GenBank/DDBJ whole genome shotgun (WGS) entry which is preliminary data.</text>
</comment>
<name>A0AAV4SSJ8_CAEEX</name>
<dbReference type="AlphaFoldDB" id="A0AAV4SSJ8"/>
<protein>
    <submittedName>
        <fullName evidence="1">Uncharacterized protein</fullName>
    </submittedName>
</protein>
<sequence>MSDHIGVKYVIIRIISLLNDTKSIIIRIASLLIEAEYVIRIALLLNEADYLANDSTRHEYVFSKRIIISEVERCCTLSRRTPNICTPIETIQKSYKKIHSFFRNKHFVSL</sequence>
<dbReference type="EMBL" id="BPLR01010120">
    <property type="protein sequence ID" value="GIY37065.1"/>
    <property type="molecule type" value="Genomic_DNA"/>
</dbReference>
<evidence type="ECO:0000313" key="2">
    <source>
        <dbReference type="Proteomes" id="UP001054945"/>
    </source>
</evidence>
<accession>A0AAV4SSJ8</accession>
<reference evidence="1 2" key="1">
    <citation type="submission" date="2021-06" db="EMBL/GenBank/DDBJ databases">
        <title>Caerostris extrusa draft genome.</title>
        <authorList>
            <person name="Kono N."/>
            <person name="Arakawa K."/>
        </authorList>
    </citation>
    <scope>NUCLEOTIDE SEQUENCE [LARGE SCALE GENOMIC DNA]</scope>
</reference>
<evidence type="ECO:0000313" key="1">
    <source>
        <dbReference type="EMBL" id="GIY37065.1"/>
    </source>
</evidence>
<gene>
    <name evidence="1" type="ORF">CEXT_426331</name>
</gene>
<keyword evidence="2" id="KW-1185">Reference proteome</keyword>
<organism evidence="1 2">
    <name type="scientific">Caerostris extrusa</name>
    <name type="common">Bark spider</name>
    <name type="synonym">Caerostris bankana</name>
    <dbReference type="NCBI Taxonomy" id="172846"/>
    <lineage>
        <taxon>Eukaryota</taxon>
        <taxon>Metazoa</taxon>
        <taxon>Ecdysozoa</taxon>
        <taxon>Arthropoda</taxon>
        <taxon>Chelicerata</taxon>
        <taxon>Arachnida</taxon>
        <taxon>Araneae</taxon>
        <taxon>Araneomorphae</taxon>
        <taxon>Entelegynae</taxon>
        <taxon>Araneoidea</taxon>
        <taxon>Araneidae</taxon>
        <taxon>Caerostris</taxon>
    </lineage>
</organism>